<feature type="transmembrane region" description="Helical" evidence="6">
    <location>
        <begin position="322"/>
        <end position="345"/>
    </location>
</feature>
<evidence type="ECO:0000256" key="2">
    <source>
        <dbReference type="ARBA" id="ARBA00022448"/>
    </source>
</evidence>
<feature type="transmembrane region" description="Helical" evidence="6">
    <location>
        <begin position="73"/>
        <end position="95"/>
    </location>
</feature>
<dbReference type="PANTHER" id="PTHR45649">
    <property type="entry name" value="AMINO-ACID PERMEASE BAT1"/>
    <property type="match status" value="1"/>
</dbReference>
<dbReference type="GO" id="GO:0016020">
    <property type="term" value="C:membrane"/>
    <property type="evidence" value="ECO:0007669"/>
    <property type="project" value="UniProtKB-SubCell"/>
</dbReference>
<comment type="subcellular location">
    <subcellularLocation>
        <location evidence="1">Membrane</location>
        <topology evidence="1">Multi-pass membrane protein</topology>
    </subcellularLocation>
</comment>
<dbReference type="AlphaFoldDB" id="A0A8I2YM29"/>
<feature type="transmembrane region" description="Helical" evidence="6">
    <location>
        <begin position="31"/>
        <end position="53"/>
    </location>
</feature>
<name>A0A8I2YM29_9AGAM</name>
<evidence type="ECO:0000256" key="1">
    <source>
        <dbReference type="ARBA" id="ARBA00004141"/>
    </source>
</evidence>
<feature type="transmembrane region" description="Helical" evidence="6">
    <location>
        <begin position="459"/>
        <end position="480"/>
    </location>
</feature>
<dbReference type="Pfam" id="PF13520">
    <property type="entry name" value="AA_permease_2"/>
    <property type="match status" value="1"/>
</dbReference>
<proteinExistence type="predicted"/>
<dbReference type="PANTHER" id="PTHR45649:SF6">
    <property type="entry name" value="GABA-SPECIFIC PERMEASE"/>
    <property type="match status" value="1"/>
</dbReference>
<keyword evidence="4 6" id="KW-1133">Transmembrane helix</keyword>
<keyword evidence="3 6" id="KW-0812">Transmembrane</keyword>
<organism evidence="7 8">
    <name type="scientific">Boletus reticuloceps</name>
    <dbReference type="NCBI Taxonomy" id="495285"/>
    <lineage>
        <taxon>Eukaryota</taxon>
        <taxon>Fungi</taxon>
        <taxon>Dikarya</taxon>
        <taxon>Basidiomycota</taxon>
        <taxon>Agaricomycotina</taxon>
        <taxon>Agaricomycetes</taxon>
        <taxon>Agaricomycetidae</taxon>
        <taxon>Boletales</taxon>
        <taxon>Boletineae</taxon>
        <taxon>Boletaceae</taxon>
        <taxon>Boletoideae</taxon>
        <taxon>Boletus</taxon>
    </lineage>
</organism>
<evidence type="ECO:0000313" key="7">
    <source>
        <dbReference type="EMBL" id="KAG6374456.1"/>
    </source>
</evidence>
<keyword evidence="8" id="KW-1185">Reference proteome</keyword>
<evidence type="ECO:0000313" key="8">
    <source>
        <dbReference type="Proteomes" id="UP000683000"/>
    </source>
</evidence>
<feature type="transmembrane region" description="Helical" evidence="6">
    <location>
        <begin position="194"/>
        <end position="216"/>
    </location>
</feature>
<evidence type="ECO:0000256" key="6">
    <source>
        <dbReference type="SAM" id="Phobius"/>
    </source>
</evidence>
<comment type="caution">
    <text evidence="7">The sequence shown here is derived from an EMBL/GenBank/DDBJ whole genome shotgun (WGS) entry which is preliminary data.</text>
</comment>
<dbReference type="Gene3D" id="1.20.1740.10">
    <property type="entry name" value="Amino acid/polyamine transporter I"/>
    <property type="match status" value="1"/>
</dbReference>
<evidence type="ECO:0000256" key="4">
    <source>
        <dbReference type="ARBA" id="ARBA00022989"/>
    </source>
</evidence>
<evidence type="ECO:0000256" key="5">
    <source>
        <dbReference type="ARBA" id="ARBA00023136"/>
    </source>
</evidence>
<dbReference type="OrthoDB" id="4476201at2759"/>
<keyword evidence="5 6" id="KW-0472">Membrane</keyword>
<sequence length="571" mass="61803">MTTVREARESDEAVLARLGYRQEFKRNFKPLDVFGIAFSIIGLLPSIACVLASVLHISRFLDFSQLCAFEHGIQWRSCVNGVGLGLWVVFYYVHWDGAGRAQPRRQLYYLTYTLSSPRSRNVLCWIVGYASTISGIAGIASVDWGCTVQIAAGVNIGSDGQLIISNQQCYGIYAAIVLSQAVICSLGTKVLARLQVVSVFSNILLCLVVIIVLPIASPKELKNPASYVFGNFTNRKFSGWPDGFAFILGLLAPLWTISGYDAVIHISEESFDAATAAPWGMVYSIAIAGVLGWAVNVLLAFCMGSDLSEVLGGGVNQPMAQIFLNSFGRSWALVLWSCIILLHYMTGSSLVLSASRQSFAFARDGALPFSKFLYQVNTYTGTPVNTVWFDCVLALLIGLLALLGRATVNAVFMISVTATRDRFALGVLGDPIAGIAVAFMLFMLVILCFPPSASPDVTTMNYTSVVLGGVMLLAMIWYYFPVYGGMHWFHGPTFNVEDKVQSRASVEKKAGQCYSVDASTTGTSPTHAALCSNCRLCTTALTHSRLPHLEQGCTCATLLEGPAGTIRGFVP</sequence>
<dbReference type="EMBL" id="JAGFBS010000018">
    <property type="protein sequence ID" value="KAG6374456.1"/>
    <property type="molecule type" value="Genomic_DNA"/>
</dbReference>
<feature type="transmembrane region" description="Helical" evidence="6">
    <location>
        <begin position="387"/>
        <end position="411"/>
    </location>
</feature>
<feature type="transmembrane region" description="Helical" evidence="6">
    <location>
        <begin position="423"/>
        <end position="447"/>
    </location>
</feature>
<feature type="transmembrane region" description="Helical" evidence="6">
    <location>
        <begin position="237"/>
        <end position="257"/>
    </location>
</feature>
<dbReference type="Proteomes" id="UP000683000">
    <property type="component" value="Unassembled WGS sequence"/>
</dbReference>
<feature type="transmembrane region" description="Helical" evidence="6">
    <location>
        <begin position="277"/>
        <end position="301"/>
    </location>
</feature>
<evidence type="ECO:0000256" key="3">
    <source>
        <dbReference type="ARBA" id="ARBA00022692"/>
    </source>
</evidence>
<reference evidence="7" key="1">
    <citation type="submission" date="2021-03" db="EMBL/GenBank/DDBJ databases">
        <title>Evolutionary innovations through gain and loss of genes in the ectomycorrhizal Boletales.</title>
        <authorList>
            <person name="Wu G."/>
            <person name="Miyauchi S."/>
            <person name="Morin E."/>
            <person name="Yang Z.-L."/>
            <person name="Xu J."/>
            <person name="Martin F.M."/>
        </authorList>
    </citation>
    <scope>NUCLEOTIDE SEQUENCE</scope>
    <source>
        <strain evidence="7">BR01</strain>
    </source>
</reference>
<dbReference type="InterPro" id="IPR002293">
    <property type="entry name" value="AA/rel_permease1"/>
</dbReference>
<accession>A0A8I2YM29</accession>
<keyword evidence="2" id="KW-0813">Transport</keyword>
<protein>
    <submittedName>
        <fullName evidence="7">Amino acid permease-domain-containing protein</fullName>
    </submittedName>
</protein>
<dbReference type="GO" id="GO:0022857">
    <property type="term" value="F:transmembrane transporter activity"/>
    <property type="evidence" value="ECO:0007669"/>
    <property type="project" value="InterPro"/>
</dbReference>
<gene>
    <name evidence="7" type="ORF">JVT61DRAFT_4498</name>
</gene>